<evidence type="ECO:0000256" key="6">
    <source>
        <dbReference type="ARBA" id="ARBA00023212"/>
    </source>
</evidence>
<evidence type="ECO:0000256" key="4">
    <source>
        <dbReference type="ARBA" id="ARBA00022723"/>
    </source>
</evidence>
<organism evidence="10 11">
    <name type="scientific">Ictalurus punctatus</name>
    <name type="common">Channel catfish</name>
    <name type="synonym">Silurus punctatus</name>
    <dbReference type="NCBI Taxonomy" id="7998"/>
    <lineage>
        <taxon>Eukaryota</taxon>
        <taxon>Metazoa</taxon>
        <taxon>Chordata</taxon>
        <taxon>Craniata</taxon>
        <taxon>Vertebrata</taxon>
        <taxon>Euteleostomi</taxon>
        <taxon>Actinopterygii</taxon>
        <taxon>Neopterygii</taxon>
        <taxon>Teleostei</taxon>
        <taxon>Ostariophysi</taxon>
        <taxon>Siluriformes</taxon>
        <taxon>Ictaluridae</taxon>
        <taxon>Ictalurus</taxon>
    </lineage>
</organism>
<feature type="coiled-coil region" evidence="7">
    <location>
        <begin position="558"/>
        <end position="592"/>
    </location>
</feature>
<evidence type="ECO:0000256" key="3">
    <source>
        <dbReference type="ARBA" id="ARBA00022553"/>
    </source>
</evidence>
<dbReference type="PANTHER" id="PTHR18905:SF12">
    <property type="entry name" value="NINEIN-LIKE PROTEIN"/>
    <property type="match status" value="1"/>
</dbReference>
<dbReference type="InterPro" id="IPR018247">
    <property type="entry name" value="EF_Hand_1_Ca_BS"/>
</dbReference>
<keyword evidence="2" id="KW-0963">Cytoplasm</keyword>
<proteinExistence type="predicted"/>
<evidence type="ECO:0000256" key="7">
    <source>
        <dbReference type="SAM" id="Coils"/>
    </source>
</evidence>
<accession>A0A2D0QML1</accession>
<dbReference type="GO" id="GO:0005509">
    <property type="term" value="F:calcium ion binding"/>
    <property type="evidence" value="ECO:0007669"/>
    <property type="project" value="InterPro"/>
</dbReference>
<reference evidence="11" key="2">
    <citation type="submission" date="2025-08" db="UniProtKB">
        <authorList>
            <consortium name="RefSeq"/>
        </authorList>
    </citation>
    <scope>IDENTIFICATION</scope>
    <source>
        <tissue evidence="11">Blood</tissue>
    </source>
</reference>
<feature type="compositionally biased region" description="Basic and acidic residues" evidence="8">
    <location>
        <begin position="152"/>
        <end position="168"/>
    </location>
</feature>
<comment type="subcellular location">
    <subcellularLocation>
        <location evidence="1">Cytoplasm</location>
        <location evidence="1">Cytoskeleton</location>
        <location evidence="1">Microtubule organizing center</location>
        <location evidence="1">Centrosome</location>
    </subcellularLocation>
</comment>
<dbReference type="SUPFAM" id="SSF47473">
    <property type="entry name" value="EF-hand"/>
    <property type="match status" value="1"/>
</dbReference>
<evidence type="ECO:0000256" key="8">
    <source>
        <dbReference type="SAM" id="MobiDB-lite"/>
    </source>
</evidence>
<keyword evidence="10" id="KW-1185">Reference proteome</keyword>
<dbReference type="RefSeq" id="XP_017318961.1">
    <property type="nucleotide sequence ID" value="XM_017463472.3"/>
</dbReference>
<feature type="coiled-coil region" evidence="7">
    <location>
        <begin position="1263"/>
        <end position="1315"/>
    </location>
</feature>
<feature type="compositionally biased region" description="Basic residues" evidence="8">
    <location>
        <begin position="106"/>
        <end position="115"/>
    </location>
</feature>
<gene>
    <name evidence="11" type="primary">ninl</name>
</gene>
<name>A0A2D0QML1_ICTPU</name>
<protein>
    <submittedName>
        <fullName evidence="11">Ninein-like protein isoform X1</fullName>
    </submittedName>
</protein>
<dbReference type="KEGG" id="ipu:108263056"/>
<feature type="domain" description="EF-hand" evidence="9">
    <location>
        <begin position="244"/>
        <end position="279"/>
    </location>
</feature>
<dbReference type="OrthoDB" id="5799458at2759"/>
<dbReference type="PROSITE" id="PS00018">
    <property type="entry name" value="EF_HAND_1"/>
    <property type="match status" value="1"/>
</dbReference>
<feature type="region of interest" description="Disordered" evidence="8">
    <location>
        <begin position="106"/>
        <end position="203"/>
    </location>
</feature>
<feature type="coiled-coil region" evidence="7">
    <location>
        <begin position="661"/>
        <end position="975"/>
    </location>
</feature>
<evidence type="ECO:0000256" key="2">
    <source>
        <dbReference type="ARBA" id="ARBA00022490"/>
    </source>
</evidence>
<feature type="coiled-coil region" evidence="7">
    <location>
        <begin position="1351"/>
        <end position="1434"/>
    </location>
</feature>
<feature type="coiled-coil region" evidence="7">
    <location>
        <begin position="1463"/>
        <end position="1826"/>
    </location>
</feature>
<dbReference type="Gene3D" id="1.10.238.10">
    <property type="entry name" value="EF-hand"/>
    <property type="match status" value="1"/>
</dbReference>
<dbReference type="GO" id="GO:0005813">
    <property type="term" value="C:centrosome"/>
    <property type="evidence" value="ECO:0007669"/>
    <property type="project" value="UniProtKB-SubCell"/>
</dbReference>
<keyword evidence="7" id="KW-0175">Coiled coil</keyword>
<sequence length="1851" mass="214557">MDEDEQNRYVTQLKEEFDSCDTTGTGYLDKEELTELCHKLSLDAHLPLLLDILLGPRHYARVNFEEFKEGFVAVLSRSLDLSTSEEESSYLEPAFTEEVSPKFVKGTKRYGRRSRPDKTTSQLTDDTEKDETPSTGVRKATLKRSTSLESVESLKSDEDTGSNKETSREQQNAIQHSLHFEAQGQLKRWKPDSSGSRKHSIGPCQEVTDGQVRAVWKELGVGTGGTLNKQELLLVCNHIGLKDLQSEELDNLFMKLDKDQDGRVSLTEFQSGLFIHGDLPEPKAASTPARFIAQCSFSQDLEERVLRSTSPSLLSATVGQRLLTRLDDGSGCASPESVVTVWTEEGIRNSRDILQTLDFSLEERLSLVDLTLALDNELLVSGNGIHQAALISYKDEIQFLQVLANQACQERDKAKAQLELADRRNLQLVREIDDRHATMESLNESKIKDLEQEFREKLSALRSETEQENEVLLQQMEKERDKLRKEVELLKGQEASLQEEATTVIKENSRLEEENCALKGKLSEAESTISKLKKDLDYVLQDKYGGLDPNSTGLLSREEHLSGIIKEYELQCRELQDRNDELSSELEVLKNQGTGRKTRQSRDRLCTHTWSIRRALTTESDSDDPEIKKGSSPKIQKCTHIGTNALGSLVSLAPTVSIETELAMEQLKERYEQEIQDLKIQLETKVNFYERTIELMKQKMEVERKEIAHGFKMEISELEEQKALTEERLKQLHQSVDRLEGELKVKSEVMAWGPEQERRVQREQAELEQNYAREIGNIVHRLTSEKDQLEAELKLKMDQEVLLVREELEQQLSQIKAQFSETRHSLLHQLQWEQVRLQEQTEQHCREMGAWEARVEELEQEVRKERLHSAEHLGEEQAQICSSAAQERKKLEEKHQEEVQQLRECICKMQAQGELQCRAEEESLMLQRQLEEKLEEMCVQLEDNTMSMKAQDALIQSLTSELNAKAREMDLKKEREQKLLSTVSQLEHKLNFERERKLSQQKVEKNKEETLLGKVSQLEQRIVQDKKREEELLDKLCQFGEEWDCMKIELEMVQKEKETMHGNCNHLSSALVQQQTLLEEQEKELDELRENLEKTQEALKSRDEDLTTQASELRSVEMDRDRLMEELRSQGNVVKDLQAKFQNLSEDWDQLNDIVQNLQDALSQERGMATRLQTLLNLEQEEKSHLLQENSSYRNLLDQLSSQIVEMETESTKLTEDHKELRAELQHKDKQSLELRTQLDTKSKEIDLLWNEVHQKMEMFQNVNHFSDEVQLLTQHLEDKEKELCSLREEADNTTNQLQQSLMDTQAEVRQMEEAFALEKSQMKGQLLEMERLVIALETVMDPSSPHRAKLDEVNSENNALKDRLAVLHQDVMRLEDEVSKKRKKLEEIEREYIKTQEVKERLHKENSKVREEVLDLSARNLQLSNENAELNSRLHSDQGTVQMLTERLSQVCREQEETTVFIKQLQETNRSLGKEKLQLQASKQDEKTLLERELIEAKDKLQHLTEVESVLMSLTLKNQSLQQDKENLLKEAEERNKKLEKLQECINTLEGQSAQLHSQIYSMCKEKEAHIQEMSTQYMQLKESQNKVLELESTMHEVVKEKEHMQLVHRMQEETAASALQEKLRSVKAQCQELLDKLKDSESKLHAQELELQKLKHERLTLRNKQAELETSKQEAEKQALRANTALSLSKAQHVREVQELQEQIGVNTQEQLSNVHMQLAEQQSKTQQLEVQLHSQAQQARIHLNLQQEQYEKVIENMQERMDDMEVKLKAVRLMLQEKVNQLKEQLSENVKSDLLIKDLYVENAELMKALQITEQRQKSAEKKSFLLEEKVTALNKLLHKIVPASLSA</sequence>
<dbReference type="SMART" id="SM00054">
    <property type="entry name" value="EFh"/>
    <property type="match status" value="2"/>
</dbReference>
<evidence type="ECO:0000259" key="9">
    <source>
        <dbReference type="PROSITE" id="PS50222"/>
    </source>
</evidence>
<keyword evidence="6" id="KW-0206">Cytoskeleton</keyword>
<keyword evidence="5" id="KW-0106">Calcium</keyword>
<dbReference type="GO" id="GO:0034454">
    <property type="term" value="P:microtubule anchoring at centrosome"/>
    <property type="evidence" value="ECO:0007669"/>
    <property type="project" value="TreeGrafter"/>
</dbReference>
<dbReference type="Proteomes" id="UP000221080">
    <property type="component" value="Chromosome 3"/>
</dbReference>
<keyword evidence="4" id="KW-0479">Metal-binding</keyword>
<dbReference type="InterPro" id="IPR002048">
    <property type="entry name" value="EF_hand_dom"/>
</dbReference>
<reference evidence="10" key="1">
    <citation type="journal article" date="2016" name="Nat. Commun.">
        <title>The channel catfish genome sequence provides insights into the evolution of scale formation in teleosts.</title>
        <authorList>
            <person name="Liu Z."/>
            <person name="Liu S."/>
            <person name="Yao J."/>
            <person name="Bao L."/>
            <person name="Zhang J."/>
            <person name="Li Y."/>
            <person name="Jiang C."/>
            <person name="Sun L."/>
            <person name="Wang R."/>
            <person name="Zhang Y."/>
            <person name="Zhou T."/>
            <person name="Zeng Q."/>
            <person name="Fu Q."/>
            <person name="Gao S."/>
            <person name="Li N."/>
            <person name="Koren S."/>
            <person name="Jiang Y."/>
            <person name="Zimin A."/>
            <person name="Xu P."/>
            <person name="Phillippy A.M."/>
            <person name="Geng X."/>
            <person name="Song L."/>
            <person name="Sun F."/>
            <person name="Li C."/>
            <person name="Wang X."/>
            <person name="Chen A."/>
            <person name="Jin Y."/>
            <person name="Yuan Z."/>
            <person name="Yang Y."/>
            <person name="Tan S."/>
            <person name="Peatman E."/>
            <person name="Lu J."/>
            <person name="Qin Z."/>
            <person name="Dunham R."/>
            <person name="Li Z."/>
            <person name="Sonstegard T."/>
            <person name="Feng J."/>
            <person name="Danzmann R.G."/>
            <person name="Schroeder S."/>
            <person name="Scheffler B."/>
            <person name="Duke M.V."/>
            <person name="Ballard L."/>
            <person name="Kucuktas H."/>
            <person name="Kaltenboeck L."/>
            <person name="Liu H."/>
            <person name="Armbruster J."/>
            <person name="Xie Y."/>
            <person name="Kirby M.L."/>
            <person name="Tian Y."/>
            <person name="Flanagan M.E."/>
            <person name="Mu W."/>
            <person name="Waldbieser G.C."/>
        </authorList>
    </citation>
    <scope>NUCLEOTIDE SEQUENCE [LARGE SCALE GENOMIC DNA]</scope>
    <source>
        <strain evidence="10">SDA103</strain>
    </source>
</reference>
<dbReference type="GeneID" id="108263056"/>
<feature type="coiled-coil region" evidence="7">
    <location>
        <begin position="397"/>
        <end position="514"/>
    </location>
</feature>
<feature type="coiled-coil region" evidence="7">
    <location>
        <begin position="1190"/>
        <end position="1231"/>
    </location>
</feature>
<evidence type="ECO:0000313" key="10">
    <source>
        <dbReference type="Proteomes" id="UP000221080"/>
    </source>
</evidence>
<feature type="domain" description="EF-hand" evidence="9">
    <location>
        <begin position="8"/>
        <end position="43"/>
    </location>
</feature>
<dbReference type="STRING" id="7998.ENSIPUP00000004493"/>
<evidence type="ECO:0000256" key="5">
    <source>
        <dbReference type="ARBA" id="ARBA00022837"/>
    </source>
</evidence>
<dbReference type="CTD" id="22981"/>
<dbReference type="PROSITE" id="PS50222">
    <property type="entry name" value="EF_HAND_2"/>
    <property type="match status" value="2"/>
</dbReference>
<dbReference type="PANTHER" id="PTHR18905">
    <property type="entry name" value="NINEIN"/>
    <property type="match status" value="1"/>
</dbReference>
<keyword evidence="3" id="KW-0597">Phosphoprotein</keyword>
<evidence type="ECO:0000313" key="11">
    <source>
        <dbReference type="RefSeq" id="XP_017318961.1"/>
    </source>
</evidence>
<feature type="coiled-coil region" evidence="7">
    <location>
        <begin position="1064"/>
        <end position="1154"/>
    </location>
</feature>
<dbReference type="InterPro" id="IPR011992">
    <property type="entry name" value="EF-hand-dom_pair"/>
</dbReference>
<evidence type="ECO:0000256" key="1">
    <source>
        <dbReference type="ARBA" id="ARBA00004300"/>
    </source>
</evidence>
<dbReference type="CDD" id="cd00051">
    <property type="entry name" value="EFh"/>
    <property type="match status" value="1"/>
</dbReference>